<keyword evidence="4" id="KW-1185">Reference proteome</keyword>
<comment type="caution">
    <text evidence="3">The sequence shown here is derived from an EMBL/GenBank/DDBJ whole genome shotgun (WGS) entry which is preliminary data.</text>
</comment>
<sequence length="731" mass="79697">MHSTSYNRPNQSLCSALPLFRCKSLHEHSIHEPNPRRDAKVDHRKILLCAAFMVAHMYIPSYLYSNCAEACMQMANADAGEPSDLKIVQQQQDTGERAPVSRPAAQSGSGWEERGEKAEQGTGRGAGGRGAPAVRLDMDLDADIEMKAKIKGDITLAVLDGDQKKARRNLYVVQVPVALLGITISAFPASHVDLVNRLSWLPLPHAAHTMQQPGFLAAARLLAAASIVPGTTGTATWRDYTAVARTPATCPDYTDYAQVPHAPFTSGSLGLPDMRPTPACRTFNSSAAERVIADMQARLVDPDVARLFANAFASTLDTTVKYFDAQLNLAFIITGDITAQWLRDTGNQFAHLYRLLPHDPNLQALVKAVINTESRYIAEYPYCGSFQPPPESGLEPTVNGHAEAVTVNPPVNNETVFECKYELDSLSAFLKMSRSYYNYTKDSSFINNNWNAAIDQIMTLIRNQSQSSWTEDWEFVSYYNWTGSSPNEAVPVNNGGNGEPVLANGLIASNHRPSDDICVFNYITPVNAMMSVELDHLASMLSAAGARPDVAATAARYAATVRAAVLNNTVTPGGVLAYETNGYGAMYTMDDANVPSLVSLPYLGFLDRGDGLYRRTKSAMFSRANPYFAVGKQFQGIGGPHVSAADPWPMSQISGIFGADDDDEIRMRLALVVNNTAGLGLIHESINVHNTSVYSRPWFAWANSYFAEMLLDLAERKPGLIFANATPYVVG</sequence>
<dbReference type="EMBL" id="JAQQPM010000005">
    <property type="protein sequence ID" value="KAK2071290.1"/>
    <property type="molecule type" value="Genomic_DNA"/>
</dbReference>
<dbReference type="GO" id="GO:0005975">
    <property type="term" value="P:carbohydrate metabolic process"/>
    <property type="evidence" value="ECO:0007669"/>
    <property type="project" value="InterPro"/>
</dbReference>
<accession>A0AAD9I645</accession>
<evidence type="ECO:0000256" key="1">
    <source>
        <dbReference type="SAM" id="MobiDB-lite"/>
    </source>
</evidence>
<feature type="transmembrane region" description="Helical" evidence="2">
    <location>
        <begin position="46"/>
        <end position="64"/>
    </location>
</feature>
<dbReference type="InterPro" id="IPR008928">
    <property type="entry name" value="6-hairpin_glycosidase_sf"/>
</dbReference>
<keyword evidence="2" id="KW-1133">Transmembrane helix</keyword>
<proteinExistence type="predicted"/>
<dbReference type="InterPro" id="IPR008313">
    <property type="entry name" value="GH125"/>
</dbReference>
<organism evidence="3 4">
    <name type="scientific">Phyllachora maydis</name>
    <dbReference type="NCBI Taxonomy" id="1825666"/>
    <lineage>
        <taxon>Eukaryota</taxon>
        <taxon>Fungi</taxon>
        <taxon>Dikarya</taxon>
        <taxon>Ascomycota</taxon>
        <taxon>Pezizomycotina</taxon>
        <taxon>Sordariomycetes</taxon>
        <taxon>Sordariomycetidae</taxon>
        <taxon>Phyllachorales</taxon>
        <taxon>Phyllachoraceae</taxon>
        <taxon>Phyllachora</taxon>
    </lineage>
</organism>
<gene>
    <name evidence="3" type="ORF">P8C59_005726</name>
</gene>
<dbReference type="Gene3D" id="1.50.10.10">
    <property type="match status" value="1"/>
</dbReference>
<feature type="region of interest" description="Disordered" evidence="1">
    <location>
        <begin position="89"/>
        <end position="132"/>
    </location>
</feature>
<dbReference type="PANTHER" id="PTHR31047:SF0">
    <property type="entry name" value="MEIOTICALLY UP-REGULATED GENE 157 PROTEIN"/>
    <property type="match status" value="1"/>
</dbReference>
<dbReference type="SUPFAM" id="SSF48208">
    <property type="entry name" value="Six-hairpin glycosidases"/>
    <property type="match status" value="1"/>
</dbReference>
<dbReference type="InterPro" id="IPR012341">
    <property type="entry name" value="6hp_glycosidase-like_sf"/>
</dbReference>
<dbReference type="AlphaFoldDB" id="A0AAD9I645"/>
<dbReference type="Proteomes" id="UP001217918">
    <property type="component" value="Unassembled WGS sequence"/>
</dbReference>
<dbReference type="Pfam" id="PF06824">
    <property type="entry name" value="Glyco_hydro_125"/>
    <property type="match status" value="1"/>
</dbReference>
<evidence type="ECO:0000256" key="2">
    <source>
        <dbReference type="SAM" id="Phobius"/>
    </source>
</evidence>
<evidence type="ECO:0000313" key="3">
    <source>
        <dbReference type="EMBL" id="KAK2071290.1"/>
    </source>
</evidence>
<reference evidence="3" key="1">
    <citation type="journal article" date="2023" name="Mol. Plant Microbe Interact.">
        <title>Elucidating the Obligate Nature and Biological Capacity of an Invasive Fungal Corn Pathogen.</title>
        <authorList>
            <person name="MacCready J.S."/>
            <person name="Roggenkamp E.M."/>
            <person name="Gdanetz K."/>
            <person name="Chilvers M.I."/>
        </authorList>
    </citation>
    <scope>NUCLEOTIDE SEQUENCE</scope>
    <source>
        <strain evidence="3">PM02</strain>
    </source>
</reference>
<name>A0AAD9I645_9PEZI</name>
<dbReference type="SMART" id="SM01149">
    <property type="entry name" value="DUF1237"/>
    <property type="match status" value="1"/>
</dbReference>
<keyword evidence="2" id="KW-0472">Membrane</keyword>
<dbReference type="PANTHER" id="PTHR31047">
    <property type="entry name" value="MEIOTICALLY UP-REGULATED GENE 157 PROTEIN"/>
    <property type="match status" value="1"/>
</dbReference>
<evidence type="ECO:0000313" key="4">
    <source>
        <dbReference type="Proteomes" id="UP001217918"/>
    </source>
</evidence>
<dbReference type="GO" id="GO:0003824">
    <property type="term" value="F:catalytic activity"/>
    <property type="evidence" value="ECO:0007669"/>
    <property type="project" value="UniProtKB-ARBA"/>
</dbReference>
<protein>
    <submittedName>
        <fullName evidence="3">Uncharacterized protein</fullName>
    </submittedName>
</protein>
<keyword evidence="2" id="KW-0812">Transmembrane</keyword>